<dbReference type="AlphaFoldDB" id="A0A3A4R5G4"/>
<keyword evidence="1" id="KW-0442">Lipid degradation</keyword>
<dbReference type="SUPFAM" id="SSF53474">
    <property type="entry name" value="alpha/beta-Hydrolases"/>
    <property type="match status" value="1"/>
</dbReference>
<comment type="caution">
    <text evidence="5">The sequence shown here is derived from an EMBL/GenBank/DDBJ whole genome shotgun (WGS) entry which is preliminary data.</text>
</comment>
<evidence type="ECO:0000256" key="3">
    <source>
        <dbReference type="SAM" id="SignalP"/>
    </source>
</evidence>
<dbReference type="Gene3D" id="3.40.50.1820">
    <property type="entry name" value="alpha/beta hydrolase"/>
    <property type="match status" value="1"/>
</dbReference>
<evidence type="ECO:0000256" key="2">
    <source>
        <dbReference type="ARBA" id="ARBA00023098"/>
    </source>
</evidence>
<name>A0A3A4R5G4_9BACT</name>
<keyword evidence="5" id="KW-0378">Hydrolase</keyword>
<dbReference type="EMBL" id="QZJZ01000012">
    <property type="protein sequence ID" value="RJP61494.1"/>
    <property type="molecule type" value="Genomic_DNA"/>
</dbReference>
<feature type="chain" id="PRO_5017201054" evidence="3">
    <location>
        <begin position="26"/>
        <end position="399"/>
    </location>
</feature>
<dbReference type="PANTHER" id="PTHR11005">
    <property type="entry name" value="LYSOSOMAL ACID LIPASE-RELATED"/>
    <property type="match status" value="1"/>
</dbReference>
<dbReference type="PROSITE" id="PS51257">
    <property type="entry name" value="PROKAR_LIPOPROTEIN"/>
    <property type="match status" value="1"/>
</dbReference>
<evidence type="ECO:0000259" key="4">
    <source>
        <dbReference type="Pfam" id="PF00561"/>
    </source>
</evidence>
<feature type="domain" description="AB hydrolase-1" evidence="4">
    <location>
        <begin position="62"/>
        <end position="345"/>
    </location>
</feature>
<dbReference type="GO" id="GO:0016787">
    <property type="term" value="F:hydrolase activity"/>
    <property type="evidence" value="ECO:0007669"/>
    <property type="project" value="UniProtKB-KW"/>
</dbReference>
<accession>A0A3A4R5G4</accession>
<reference evidence="5 6" key="1">
    <citation type="journal article" date="2017" name="ISME J.">
        <title>Energy and carbon metabolisms in a deep terrestrial subsurface fluid microbial community.</title>
        <authorList>
            <person name="Momper L."/>
            <person name="Jungbluth S.P."/>
            <person name="Lee M.D."/>
            <person name="Amend J.P."/>
        </authorList>
    </citation>
    <scope>NUCLEOTIDE SEQUENCE [LARGE SCALE GENOMIC DNA]</scope>
    <source>
        <strain evidence="5">SURF_26</strain>
    </source>
</reference>
<feature type="signal peptide" evidence="3">
    <location>
        <begin position="1"/>
        <end position="25"/>
    </location>
</feature>
<dbReference type="Pfam" id="PF00561">
    <property type="entry name" value="Abhydrolase_1"/>
    <property type="match status" value="1"/>
</dbReference>
<dbReference type="InterPro" id="IPR000073">
    <property type="entry name" value="AB_hydrolase_1"/>
</dbReference>
<gene>
    <name evidence="5" type="ORF">C4541_01800</name>
</gene>
<evidence type="ECO:0000256" key="1">
    <source>
        <dbReference type="ARBA" id="ARBA00022963"/>
    </source>
</evidence>
<evidence type="ECO:0000313" key="6">
    <source>
        <dbReference type="Proteomes" id="UP000266426"/>
    </source>
</evidence>
<keyword evidence="3" id="KW-0732">Signal</keyword>
<organism evidence="5 6">
    <name type="scientific">Candidatus Auribacter fodinae</name>
    <dbReference type="NCBI Taxonomy" id="2093366"/>
    <lineage>
        <taxon>Bacteria</taxon>
        <taxon>Pseudomonadati</taxon>
        <taxon>Candidatus Auribacterota</taxon>
        <taxon>Candidatus Auribacteria</taxon>
        <taxon>Candidatus Auribacterales</taxon>
        <taxon>Candidatus Auribacteraceae</taxon>
        <taxon>Candidatus Auribacter</taxon>
    </lineage>
</organism>
<proteinExistence type="predicted"/>
<dbReference type="InterPro" id="IPR029058">
    <property type="entry name" value="AB_hydrolase_fold"/>
</dbReference>
<dbReference type="Proteomes" id="UP000266426">
    <property type="component" value="Unassembled WGS sequence"/>
</dbReference>
<evidence type="ECO:0000313" key="5">
    <source>
        <dbReference type="EMBL" id="RJP61494.1"/>
    </source>
</evidence>
<sequence>MKKYFRLVFVIVSCVYLCGLLSGCAGQLPFSGGSGGTIHYAITDDNWKIALKRINFGGNGKPPVIMCHGLSYNDRFYGLNPQANLAQYLANEGYDVWIVSLRGSGSSTKWAYKMVEHGLEGYQIYKLADEEQWAGAAINGIGLLINMAESQMTNLTADPRYINWVLDDYADRDIPAVLKYVRSATGQQKVLWVGHSMGGIIMLIYLINNHDPDIAGLVTVGSQLTMPPGQVAAAYIQQMQYLRLMEIAGNSVEMERAKKIAQETADDLFFNPANRDPQTAAMLHSIGSDTPAVGVLGQYLELMASGELKTYDNTFNYAQNASRVNVPYLMMAGASDQLAPPSTQQFLYNNVSSSDKTKIILGPQEGFSIDYGHNDSIISLRAVQEVYPIISNWLDEHSY</sequence>
<protein>
    <submittedName>
        <fullName evidence="5">Alpha/beta fold hydrolase</fullName>
    </submittedName>
</protein>
<dbReference type="GO" id="GO:0016042">
    <property type="term" value="P:lipid catabolic process"/>
    <property type="evidence" value="ECO:0007669"/>
    <property type="project" value="UniProtKB-KW"/>
</dbReference>
<keyword evidence="2" id="KW-0443">Lipid metabolism</keyword>